<organism evidence="1 2">
    <name type="scientific">Paraglaciecola arctica BSs20135</name>
    <dbReference type="NCBI Taxonomy" id="493475"/>
    <lineage>
        <taxon>Bacteria</taxon>
        <taxon>Pseudomonadati</taxon>
        <taxon>Pseudomonadota</taxon>
        <taxon>Gammaproteobacteria</taxon>
        <taxon>Alteromonadales</taxon>
        <taxon>Alteromonadaceae</taxon>
        <taxon>Paraglaciecola</taxon>
    </lineage>
</organism>
<evidence type="ECO:0000313" key="1">
    <source>
        <dbReference type="EMBL" id="GAC20627.1"/>
    </source>
</evidence>
<dbReference type="STRING" id="493475.GARC_3673"/>
<evidence type="ECO:0000313" key="2">
    <source>
        <dbReference type="Proteomes" id="UP000006327"/>
    </source>
</evidence>
<dbReference type="EMBL" id="BAEO01000055">
    <property type="protein sequence ID" value="GAC20627.1"/>
    <property type="molecule type" value="Genomic_DNA"/>
</dbReference>
<sequence>MLAKADTLQKNPNRQKHPLCTNTDPLNICGAFAVLKY</sequence>
<keyword evidence="2" id="KW-1185">Reference proteome</keyword>
<reference evidence="1 2" key="1">
    <citation type="journal article" date="2017" name="Antonie Van Leeuwenhoek">
        <title>Rhizobium rhizosphaerae sp. nov., a novel species isolated from rice rhizosphere.</title>
        <authorList>
            <person name="Zhao J.J."/>
            <person name="Zhang J."/>
            <person name="Zhang R.J."/>
            <person name="Zhang C.W."/>
            <person name="Yin H.Q."/>
            <person name="Zhang X.X."/>
        </authorList>
    </citation>
    <scope>NUCLEOTIDE SEQUENCE [LARGE SCALE GENOMIC DNA]</scope>
    <source>
        <strain evidence="1 2">BSs20135</strain>
    </source>
</reference>
<dbReference type="Proteomes" id="UP000006327">
    <property type="component" value="Unassembled WGS sequence"/>
</dbReference>
<name>K6YR22_9ALTE</name>
<protein>
    <submittedName>
        <fullName evidence="1">Uncharacterized protein</fullName>
    </submittedName>
</protein>
<proteinExistence type="predicted"/>
<gene>
    <name evidence="1" type="ORF">GARC_3673</name>
</gene>
<comment type="caution">
    <text evidence="1">The sequence shown here is derived from an EMBL/GenBank/DDBJ whole genome shotgun (WGS) entry which is preliminary data.</text>
</comment>
<dbReference type="AlphaFoldDB" id="K6YR22"/>
<accession>K6YR22</accession>